<protein>
    <recommendedName>
        <fullName evidence="4">Htaa domain-containing protein</fullName>
    </recommendedName>
</protein>
<keyword evidence="2" id="KW-0812">Transmembrane</keyword>
<dbReference type="RefSeq" id="WP_271202506.1">
    <property type="nucleotide sequence ID" value="NZ_BAAAUR010000011.1"/>
</dbReference>
<evidence type="ECO:0000256" key="1">
    <source>
        <dbReference type="SAM" id="MobiDB-lite"/>
    </source>
</evidence>
<dbReference type="PANTHER" id="PTHR48148">
    <property type="entry name" value="KERATINOCYTE PROLINE-RICH PROTEIN"/>
    <property type="match status" value="1"/>
</dbReference>
<evidence type="ECO:0000313" key="5">
    <source>
        <dbReference type="EMBL" id="GLJ95358.1"/>
    </source>
</evidence>
<proteinExistence type="predicted"/>
<keyword evidence="2" id="KW-1133">Transmembrane helix</keyword>
<dbReference type="Proteomes" id="UP001142291">
    <property type="component" value="Unassembled WGS sequence"/>
</dbReference>
<feature type="region of interest" description="Disordered" evidence="1">
    <location>
        <begin position="156"/>
        <end position="227"/>
    </location>
</feature>
<feature type="compositionally biased region" description="Pro residues" evidence="1">
    <location>
        <begin position="161"/>
        <end position="227"/>
    </location>
</feature>
<keyword evidence="6" id="KW-1185">Reference proteome</keyword>
<feature type="region of interest" description="Disordered" evidence="1">
    <location>
        <begin position="625"/>
        <end position="646"/>
    </location>
</feature>
<dbReference type="EMBL" id="BSER01000008">
    <property type="protein sequence ID" value="GLJ95358.1"/>
    <property type="molecule type" value="Genomic_DNA"/>
</dbReference>
<feature type="signal peptide" evidence="3">
    <location>
        <begin position="1"/>
        <end position="37"/>
    </location>
</feature>
<keyword evidence="2" id="KW-0472">Membrane</keyword>
<dbReference type="AlphaFoldDB" id="A0A9W6M6B0"/>
<dbReference type="Pfam" id="PF04213">
    <property type="entry name" value="HtaA"/>
    <property type="match status" value="2"/>
</dbReference>
<evidence type="ECO:0000256" key="3">
    <source>
        <dbReference type="SAM" id="SignalP"/>
    </source>
</evidence>
<keyword evidence="3" id="KW-0732">Signal</keyword>
<reference evidence="5" key="1">
    <citation type="journal article" date="2014" name="Int. J. Syst. Evol. Microbiol.">
        <title>Complete genome sequence of Corynebacterium casei LMG S-19264T (=DSM 44701T), isolated from a smear-ripened cheese.</title>
        <authorList>
            <consortium name="US DOE Joint Genome Institute (JGI-PGF)"/>
            <person name="Walter F."/>
            <person name="Albersmeier A."/>
            <person name="Kalinowski J."/>
            <person name="Ruckert C."/>
        </authorList>
    </citation>
    <scope>NUCLEOTIDE SEQUENCE</scope>
    <source>
        <strain evidence="5">VKM Ac-1940</strain>
    </source>
</reference>
<feature type="domain" description="Htaa" evidence="4">
    <location>
        <begin position="653"/>
        <end position="801"/>
    </location>
</feature>
<feature type="domain" description="Htaa" evidence="4">
    <location>
        <begin position="940"/>
        <end position="1092"/>
    </location>
</feature>
<feature type="compositionally biased region" description="Low complexity" evidence="1">
    <location>
        <begin position="637"/>
        <end position="646"/>
    </location>
</feature>
<dbReference type="PANTHER" id="PTHR48148:SF2">
    <property type="entry name" value="PA14 DOMAIN-CONTAINING PROTEIN"/>
    <property type="match status" value="1"/>
</dbReference>
<feature type="chain" id="PRO_5040882880" description="Htaa domain-containing protein" evidence="3">
    <location>
        <begin position="38"/>
        <end position="1165"/>
    </location>
</feature>
<reference evidence="5" key="2">
    <citation type="submission" date="2023-01" db="EMBL/GenBank/DDBJ databases">
        <authorList>
            <person name="Sun Q."/>
            <person name="Evtushenko L."/>
        </authorList>
    </citation>
    <scope>NUCLEOTIDE SEQUENCE</scope>
    <source>
        <strain evidence="5">VKM Ac-1940</strain>
    </source>
</reference>
<dbReference type="InterPro" id="IPR007331">
    <property type="entry name" value="Htaa"/>
</dbReference>
<sequence>MTDTPVPARPLPRTFLAALLSLFLVIAGTITAPLAHAAAPAVSIDTVPREGGAVTVSGSGFAAEKPGIYFGVGPAGLPGFYRGSGSLTEVVFVAVGNASGGSGQGRTEPMNDDGSFTFTVTVPAYTEGAEYAVYTSKAHGQGMADRSQDTTTALDWADIPTPEPTTTPEPTSTPEPTATPEPTSTPEPTATPEPTSTPEPTATPEPTSTPEPTPTPEPTSTPTPQPVPVTVALARTTVPAGDELQITGTGFLPQAPTTNGTRPPLAGKFGGAYVQFGYYTGATWTALGRTADHTKWVVDAADVTAIGGTAAGAVAVASDGTFSTTLVADRPADAPAGARFGVRTFAGSGAKHALFDTFTEVAFAPAPAVSLAQTSDIVAGAPLAVSGVGFLPHPPATNGTRPPLAGTFAGAYVRFGYFHGDSDAWTTVGSGAAGTRWAVNADDVAAIGGVARGAVAIAADGSFSTTLTATRPDDAPDGARFGIRTDPAGGSTYAAFSTFTPITFRAEQPRAIAVTVPTVSAEAATVRVVGSGFGDITGAYAALIEKGTEAGLSASGGYAAFGYWMTPGAITGGAFDKTLSVPAAKLVRGTSYEVVVWQGHTTPGADTIYARADVSLTPAQWDVLAPRGPQPQPTTPTTPTVPTAPPVETVPGGSLRWAISSSFAGYVTGSIAHGQIAVGGGATRSGGLFQFGQATTGGYDAASGTGTIDYAGSVRFTGHGGVLDVTISNPQVRITSPTSATLSVTSGGGSVPFATLDLGAASRSSAGGAVTYTDAPATLTSAGRDQVLAGFSTALDPVTFTIGAVAAAPSGSTGTVATASTTTTARVTLPEAPPATSGITLPADQLALLGSGRTATVRATGFEPNETGIRVVVYSTPVLLGTVDADADGVATWTGSLPATLADGQHTLTFQGSVDRGVMFTLARATAAGAVAGQCTVAGATLSWGFKESFRTYIEGIAQGGWTLDGISYDYPRFVWSAGSGPLDVAQKSGLIAYGGSLRFTGHGGALDTTLSAARLELAGNVGYLVFDISGTTQGGAAVAAQGVRFAQFPLGDLEISGGAITLDAVPATLTDAGAAAFGTYPAGSELDPVSATIPVAADCGAPVTAEKAEAAAAPPVTVHEAEPAAEAAPLWPWALGGGLVLVAALVVTGVLIARRRRAESVHEA</sequence>
<accession>A0A9W6M6B0</accession>
<evidence type="ECO:0000259" key="4">
    <source>
        <dbReference type="Pfam" id="PF04213"/>
    </source>
</evidence>
<gene>
    <name evidence="5" type="ORF">GCM10017591_14200</name>
</gene>
<organism evidence="5 6">
    <name type="scientific">Microbacterium dextranolyticum</name>
    <dbReference type="NCBI Taxonomy" id="36806"/>
    <lineage>
        <taxon>Bacteria</taxon>
        <taxon>Bacillati</taxon>
        <taxon>Actinomycetota</taxon>
        <taxon>Actinomycetes</taxon>
        <taxon>Micrococcales</taxon>
        <taxon>Microbacteriaceae</taxon>
        <taxon>Microbacterium</taxon>
    </lineage>
</organism>
<feature type="transmembrane region" description="Helical" evidence="2">
    <location>
        <begin position="1131"/>
        <end position="1154"/>
    </location>
</feature>
<comment type="caution">
    <text evidence="5">The sequence shown here is derived from an EMBL/GenBank/DDBJ whole genome shotgun (WGS) entry which is preliminary data.</text>
</comment>
<name>A0A9W6M6B0_9MICO</name>
<evidence type="ECO:0000313" key="6">
    <source>
        <dbReference type="Proteomes" id="UP001142291"/>
    </source>
</evidence>
<evidence type="ECO:0000256" key="2">
    <source>
        <dbReference type="SAM" id="Phobius"/>
    </source>
</evidence>